<dbReference type="RefSeq" id="WP_221048767.1">
    <property type="nucleotide sequence ID" value="NZ_AP019782.1"/>
</dbReference>
<protein>
    <recommendedName>
        <fullName evidence="1">Pyridoxamine 5'-phosphate oxidase N-terminal domain-containing protein</fullName>
    </recommendedName>
</protein>
<evidence type="ECO:0000259" key="1">
    <source>
        <dbReference type="Pfam" id="PF01243"/>
    </source>
</evidence>
<evidence type="ECO:0000313" key="3">
    <source>
        <dbReference type="Proteomes" id="UP000824988"/>
    </source>
</evidence>
<dbReference type="Pfam" id="PF01243">
    <property type="entry name" value="PNPOx_N"/>
    <property type="match status" value="1"/>
</dbReference>
<dbReference type="KEGG" id="moz:MoryE10_15890"/>
<feature type="domain" description="Pyridoxamine 5'-phosphate oxidase N-terminal" evidence="1">
    <location>
        <begin position="35"/>
        <end position="133"/>
    </location>
</feature>
<reference evidence="2" key="1">
    <citation type="submission" date="2019-06" db="EMBL/GenBank/DDBJ databases">
        <title>Complete genome sequence of Methylogaea oryzae strain JCM16910.</title>
        <authorList>
            <person name="Asakawa S."/>
        </authorList>
    </citation>
    <scope>NUCLEOTIDE SEQUENCE</scope>
    <source>
        <strain evidence="2">E10</strain>
    </source>
</reference>
<dbReference type="PANTHER" id="PTHR42815:SF2">
    <property type="entry name" value="FAD-BINDING, PUTATIVE (AFU_ORTHOLOGUE AFUA_6G07600)-RELATED"/>
    <property type="match status" value="1"/>
</dbReference>
<dbReference type="PANTHER" id="PTHR42815">
    <property type="entry name" value="FAD-BINDING, PUTATIVE (AFU_ORTHOLOGUE AFUA_6G07600)-RELATED"/>
    <property type="match status" value="1"/>
</dbReference>
<proteinExistence type="predicted"/>
<gene>
    <name evidence="2" type="ORF">MoryE10_15890</name>
</gene>
<dbReference type="AlphaFoldDB" id="A0A8D4VN79"/>
<sequence length="210" mass="23667">MSDFFHDGSRRFQDRFETRQLAERTVELIVSDVISEADQRFIEQQNMFFLATVDPQGRPNCSYKGGSAGLVRVLDETTIAFPLYDGNGMYLSAGNVLANPHVSLLFMDFQRQARLRLNGEASIQDDDALRELWPEAELVVRVKLREMFPNCPRYIHKMALVEESPFVPKQGCDTPPPAWKSLEAVADVLPPKDAHLAGRDQDAAAALNRD</sequence>
<dbReference type="InterPro" id="IPR011576">
    <property type="entry name" value="Pyridox_Oxase_N"/>
</dbReference>
<evidence type="ECO:0000313" key="2">
    <source>
        <dbReference type="EMBL" id="BBL70983.1"/>
    </source>
</evidence>
<accession>A0A8D4VN79</accession>
<organism evidence="2 3">
    <name type="scientific">Methylogaea oryzae</name>
    <dbReference type="NCBI Taxonomy" id="1295382"/>
    <lineage>
        <taxon>Bacteria</taxon>
        <taxon>Pseudomonadati</taxon>
        <taxon>Pseudomonadota</taxon>
        <taxon>Gammaproteobacteria</taxon>
        <taxon>Methylococcales</taxon>
        <taxon>Methylococcaceae</taxon>
        <taxon>Methylogaea</taxon>
    </lineage>
</organism>
<dbReference type="Proteomes" id="UP000824988">
    <property type="component" value="Chromosome"/>
</dbReference>
<keyword evidence="3" id="KW-1185">Reference proteome</keyword>
<dbReference type="EMBL" id="AP019782">
    <property type="protein sequence ID" value="BBL70983.1"/>
    <property type="molecule type" value="Genomic_DNA"/>
</dbReference>
<name>A0A8D4VN79_9GAMM</name>